<feature type="coiled-coil region" evidence="1">
    <location>
        <begin position="115"/>
        <end position="142"/>
    </location>
</feature>
<reference evidence="2 3" key="1">
    <citation type="submission" date="2023-07" db="EMBL/GenBank/DDBJ databases">
        <title>Genomic Encyclopedia of Type Strains, Phase IV (KMG-IV): sequencing the most valuable type-strain genomes for metagenomic binning, comparative biology and taxonomic classification.</title>
        <authorList>
            <person name="Goeker M."/>
        </authorList>
    </citation>
    <scope>NUCLEOTIDE SEQUENCE [LARGE SCALE GENOMIC DNA]</scope>
    <source>
        <strain evidence="2 3">DSM 16784</strain>
    </source>
</reference>
<evidence type="ECO:0000313" key="2">
    <source>
        <dbReference type="EMBL" id="MDQ0362541.1"/>
    </source>
</evidence>
<name>A0ABU0E751_9FIRM</name>
<comment type="caution">
    <text evidence="2">The sequence shown here is derived from an EMBL/GenBank/DDBJ whole genome shotgun (WGS) entry which is preliminary data.</text>
</comment>
<sequence>MYLLITEDSKVEGKLYQLNNDQYPEWGTFSMDQKRTFEKGQIVEFERILEDVEDQSSLIFSSIPPSIEVDGDLGTQYFKEIEALKTMDDDKFELIQELDYLEDSEEHGESVEMEVLETRRKFSKIEEKMKTQEQKIEDIKNKIYDKYDFKLDSPEDLQTDNDIKGHDYEQANSILDKFTKEDYINWMQEIHSQEVTNEKYLESGKIILEYEKFPLDDLMKKNLLLNDYYLIFDTDGYIAIDNAAGEYFVEEFKNKEVAIQYLRDAIEGTGIDKEPVDYLRLDKMLSNDEILNAIDEQTSKEILNKIVDTYPYQATVGEVYGIISIFDEDPIIGKNFASYEEALGSELKSIRNGENLNNVFEKIALSNYEMEYLKDNYGIDAESYKELAYQRAVLGDAKDRLLQLMDTDSYSRDENLILTQQKVVDRELSKFKVMEQKLNNTNITKQHSIQSIPKGQAFSMALNYSLADEVGYLKFVEELDEMISTIDDPSEIKGCLTIVFDGDEILNTENVSLEEIKNKICTADAEKIIDFAKETLREKITSGEDLSKYTQQYTTAIGVEKELAESMIQANELPIEGGISIG</sequence>
<dbReference type="Proteomes" id="UP001230220">
    <property type="component" value="Unassembled WGS sequence"/>
</dbReference>
<keyword evidence="3" id="KW-1185">Reference proteome</keyword>
<keyword evidence="1" id="KW-0175">Coiled coil</keyword>
<dbReference type="RefSeq" id="WP_307410255.1">
    <property type="nucleotide sequence ID" value="NZ_JAUSUR010000007.1"/>
</dbReference>
<protein>
    <submittedName>
        <fullName evidence="2">Uncharacterized protein</fullName>
    </submittedName>
</protein>
<gene>
    <name evidence="2" type="ORF">J2S15_003295</name>
</gene>
<evidence type="ECO:0000256" key="1">
    <source>
        <dbReference type="SAM" id="Coils"/>
    </source>
</evidence>
<organism evidence="2 3">
    <name type="scientific">Breznakia pachnodae</name>
    <dbReference type="NCBI Taxonomy" id="265178"/>
    <lineage>
        <taxon>Bacteria</taxon>
        <taxon>Bacillati</taxon>
        <taxon>Bacillota</taxon>
        <taxon>Erysipelotrichia</taxon>
        <taxon>Erysipelotrichales</taxon>
        <taxon>Erysipelotrichaceae</taxon>
        <taxon>Breznakia</taxon>
    </lineage>
</organism>
<dbReference type="EMBL" id="JAUSUR010000007">
    <property type="protein sequence ID" value="MDQ0362541.1"/>
    <property type="molecule type" value="Genomic_DNA"/>
</dbReference>
<evidence type="ECO:0000313" key="3">
    <source>
        <dbReference type="Proteomes" id="UP001230220"/>
    </source>
</evidence>
<accession>A0ABU0E751</accession>
<proteinExistence type="predicted"/>